<dbReference type="InterPro" id="IPR036167">
    <property type="entry name" value="tRNA_intron_Endo_cat-like_sf"/>
</dbReference>
<feature type="domain" description="tRNA intron endonuclease catalytic" evidence="4">
    <location>
        <begin position="122"/>
        <end position="197"/>
    </location>
</feature>
<organism evidence="5 6">
    <name type="scientific">Tritrichomonas musculus</name>
    <dbReference type="NCBI Taxonomy" id="1915356"/>
    <lineage>
        <taxon>Eukaryota</taxon>
        <taxon>Metamonada</taxon>
        <taxon>Parabasalia</taxon>
        <taxon>Tritrichomonadida</taxon>
        <taxon>Tritrichomonadidae</taxon>
        <taxon>Tritrichomonas</taxon>
    </lineage>
</organism>
<dbReference type="Gene3D" id="3.40.1350.10">
    <property type="match status" value="1"/>
</dbReference>
<dbReference type="InterPro" id="IPR006677">
    <property type="entry name" value="tRNA_intron_Endonuc_cat-like"/>
</dbReference>
<keyword evidence="6" id="KW-1185">Reference proteome</keyword>
<dbReference type="EC" id="4.6.1.16" evidence="2"/>
<dbReference type="EMBL" id="JAPFFF010000009">
    <property type="protein sequence ID" value="KAK8882047.1"/>
    <property type="molecule type" value="Genomic_DNA"/>
</dbReference>
<reference evidence="5 6" key="1">
    <citation type="submission" date="2024-04" db="EMBL/GenBank/DDBJ databases">
        <title>Tritrichomonas musculus Genome.</title>
        <authorList>
            <person name="Alves-Ferreira E."/>
            <person name="Grigg M."/>
            <person name="Lorenzi H."/>
            <person name="Galac M."/>
        </authorList>
    </citation>
    <scope>NUCLEOTIDE SEQUENCE [LARGE SCALE GENOMIC DNA]</scope>
    <source>
        <strain evidence="5 6">EAF2021</strain>
    </source>
</reference>
<protein>
    <recommendedName>
        <fullName evidence="2">tRNA-intron lyase</fullName>
        <ecNumber evidence="2">4.6.1.16</ecNumber>
    </recommendedName>
</protein>
<comment type="catalytic activity">
    <reaction evidence="3">
        <text>pretRNA = a 3'-half-tRNA molecule with a 5'-OH end + a 5'-half-tRNA molecule with a 2',3'-cyclic phosphate end + an intron with a 2',3'-cyclic phosphate and a 5'-hydroxyl terminus.</text>
        <dbReference type="EC" id="4.6.1.16"/>
    </reaction>
</comment>
<dbReference type="PANTHER" id="PTHR21227">
    <property type="entry name" value="TRNA-SPLICING ENDONUCLEASE SUBUNIT SEN2"/>
    <property type="match status" value="1"/>
</dbReference>
<dbReference type="PANTHER" id="PTHR21227:SF0">
    <property type="entry name" value="TRNA-SPLICING ENDONUCLEASE SUBUNIT SEN2"/>
    <property type="match status" value="1"/>
</dbReference>
<accession>A0ABR2JUY5</accession>
<dbReference type="InterPro" id="IPR011856">
    <property type="entry name" value="tRNA_endonuc-like_dom_sf"/>
</dbReference>
<sequence>MIFYKIFRHNRLNMNDKNEYKKSYSLNLPENGKFMPTDPLPRLDIKKLYSFFIIPDDCEGQKIIFNHFGFGRKQGNIFILSPYEVMFLSQLQKDPNMISIENKNDINELWQYCCSLFGPSIFPIQYAIYHYFRCRYWVVRDGSIYGFLFVLYSDHPDVVHSKYTVQMIEDWNEVLLIAPSITRINWGVRKKALLVRVIVPSESDLKNPDCISTFVIESMCLQRLEKHY</sequence>
<name>A0ABR2JUY5_9EUKA</name>
<gene>
    <name evidence="5" type="ORF">M9Y10_044687</name>
</gene>
<dbReference type="SUPFAM" id="SSF53032">
    <property type="entry name" value="tRNA-intron endonuclease catalytic domain-like"/>
    <property type="match status" value="1"/>
</dbReference>
<dbReference type="Proteomes" id="UP001470230">
    <property type="component" value="Unassembled WGS sequence"/>
</dbReference>
<comment type="caution">
    <text evidence="5">The sequence shown here is derived from an EMBL/GenBank/DDBJ whole genome shotgun (WGS) entry which is preliminary data.</text>
</comment>
<dbReference type="Pfam" id="PF01974">
    <property type="entry name" value="tRNA_int_endo"/>
    <property type="match status" value="1"/>
</dbReference>
<evidence type="ECO:0000256" key="1">
    <source>
        <dbReference type="ARBA" id="ARBA00008078"/>
    </source>
</evidence>
<evidence type="ECO:0000256" key="3">
    <source>
        <dbReference type="ARBA" id="ARBA00034031"/>
    </source>
</evidence>
<proteinExistence type="inferred from homology"/>
<evidence type="ECO:0000313" key="5">
    <source>
        <dbReference type="EMBL" id="KAK8882047.1"/>
    </source>
</evidence>
<evidence type="ECO:0000256" key="2">
    <source>
        <dbReference type="ARBA" id="ARBA00012573"/>
    </source>
</evidence>
<evidence type="ECO:0000259" key="4">
    <source>
        <dbReference type="Pfam" id="PF01974"/>
    </source>
</evidence>
<evidence type="ECO:0000313" key="6">
    <source>
        <dbReference type="Proteomes" id="UP001470230"/>
    </source>
</evidence>
<dbReference type="CDD" id="cd22363">
    <property type="entry name" value="tRNA-intron_lyase_C"/>
    <property type="match status" value="1"/>
</dbReference>
<comment type="similarity">
    <text evidence="1">Belongs to the tRNA-intron endonuclease family.</text>
</comment>
<dbReference type="InterPro" id="IPR006676">
    <property type="entry name" value="tRNA_splic"/>
</dbReference>